<dbReference type="Proteomes" id="UP000004750">
    <property type="component" value="Unassembled WGS sequence"/>
</dbReference>
<accession>G9ZJ29</accession>
<name>G9ZJ29_9GAMM</name>
<reference evidence="2 3" key="1">
    <citation type="submission" date="2011-08" db="EMBL/GenBank/DDBJ databases">
        <authorList>
            <person name="Weinstock G."/>
            <person name="Sodergren E."/>
            <person name="Clifton S."/>
            <person name="Fulton L."/>
            <person name="Fulton B."/>
            <person name="Courtney L."/>
            <person name="Fronick C."/>
            <person name="Harrison M."/>
            <person name="Strong C."/>
            <person name="Farmer C."/>
            <person name="Delahaunty K."/>
            <person name="Markovic C."/>
            <person name="Hall O."/>
            <person name="Minx P."/>
            <person name="Tomlinson C."/>
            <person name="Mitreva M."/>
            <person name="Hou S."/>
            <person name="Chen J."/>
            <person name="Wollam A."/>
            <person name="Pepin K.H."/>
            <person name="Johnson M."/>
            <person name="Bhonagiri V."/>
            <person name="Zhang X."/>
            <person name="Suruliraj S."/>
            <person name="Warren W."/>
            <person name="Chinwalla A."/>
            <person name="Mardis E.R."/>
            <person name="Wilson R.K."/>
        </authorList>
    </citation>
    <scope>NUCLEOTIDE SEQUENCE [LARGE SCALE GENOMIC DNA]</scope>
    <source>
        <strain evidence="2 3">F0432</strain>
    </source>
</reference>
<proteinExistence type="predicted"/>
<gene>
    <name evidence="2" type="ORF">HMPREF9080_02798</name>
</gene>
<dbReference type="AlphaFoldDB" id="G9ZJ29"/>
<evidence type="ECO:0000313" key="3">
    <source>
        <dbReference type="Proteomes" id="UP000004750"/>
    </source>
</evidence>
<organism evidence="2 3">
    <name type="scientific">Cardiobacterium valvarum F0432</name>
    <dbReference type="NCBI Taxonomy" id="797473"/>
    <lineage>
        <taxon>Bacteria</taxon>
        <taxon>Pseudomonadati</taxon>
        <taxon>Pseudomonadota</taxon>
        <taxon>Gammaproteobacteria</taxon>
        <taxon>Cardiobacteriales</taxon>
        <taxon>Cardiobacteriaceae</taxon>
        <taxon>Cardiobacterium</taxon>
    </lineage>
</organism>
<dbReference type="HOGENOM" id="CLU_3041622_0_0_6"/>
<feature type="region of interest" description="Disordered" evidence="1">
    <location>
        <begin position="1"/>
        <end position="24"/>
    </location>
</feature>
<sequence length="54" mass="6038">MGFSPPQHCPPFSSAHHQKSPPGGVNIGFMRRMVFSHHNIASHLHIIRKVRQAA</sequence>
<dbReference type="EMBL" id="AGCM01000180">
    <property type="protein sequence ID" value="EHM50473.1"/>
    <property type="molecule type" value="Genomic_DNA"/>
</dbReference>
<protein>
    <submittedName>
        <fullName evidence="2">Uncharacterized protein</fullName>
    </submittedName>
</protein>
<comment type="caution">
    <text evidence="2">The sequence shown here is derived from an EMBL/GenBank/DDBJ whole genome shotgun (WGS) entry which is preliminary data.</text>
</comment>
<evidence type="ECO:0000256" key="1">
    <source>
        <dbReference type="SAM" id="MobiDB-lite"/>
    </source>
</evidence>
<evidence type="ECO:0000313" key="2">
    <source>
        <dbReference type="EMBL" id="EHM50473.1"/>
    </source>
</evidence>